<comment type="caution">
    <text evidence="2">The sequence shown here is derived from an EMBL/GenBank/DDBJ whole genome shotgun (WGS) entry which is preliminary data.</text>
</comment>
<feature type="region of interest" description="Disordered" evidence="1">
    <location>
        <begin position="156"/>
        <end position="188"/>
    </location>
</feature>
<gene>
    <name evidence="2" type="ORF">COLO4_01740</name>
</gene>
<evidence type="ECO:0000313" key="3">
    <source>
        <dbReference type="Proteomes" id="UP000187203"/>
    </source>
</evidence>
<proteinExistence type="predicted"/>
<organism evidence="2 3">
    <name type="scientific">Corchorus olitorius</name>
    <dbReference type="NCBI Taxonomy" id="93759"/>
    <lineage>
        <taxon>Eukaryota</taxon>
        <taxon>Viridiplantae</taxon>
        <taxon>Streptophyta</taxon>
        <taxon>Embryophyta</taxon>
        <taxon>Tracheophyta</taxon>
        <taxon>Spermatophyta</taxon>
        <taxon>Magnoliopsida</taxon>
        <taxon>eudicotyledons</taxon>
        <taxon>Gunneridae</taxon>
        <taxon>Pentapetalae</taxon>
        <taxon>rosids</taxon>
        <taxon>malvids</taxon>
        <taxon>Malvales</taxon>
        <taxon>Malvaceae</taxon>
        <taxon>Grewioideae</taxon>
        <taxon>Apeibeae</taxon>
        <taxon>Corchorus</taxon>
    </lineage>
</organism>
<reference evidence="3" key="1">
    <citation type="submission" date="2013-09" db="EMBL/GenBank/DDBJ databases">
        <title>Corchorus olitorius genome sequencing.</title>
        <authorList>
            <person name="Alam M."/>
            <person name="Haque M.S."/>
            <person name="Islam M.S."/>
            <person name="Emdad E.M."/>
            <person name="Islam M.M."/>
            <person name="Ahmed B."/>
            <person name="Halim A."/>
            <person name="Hossen Q.M.M."/>
            <person name="Hossain M.Z."/>
            <person name="Ahmed R."/>
            <person name="Khan M.M."/>
            <person name="Islam R."/>
            <person name="Rashid M.M."/>
            <person name="Khan S.A."/>
            <person name="Rahman M.S."/>
            <person name="Alam M."/>
            <person name="Yahiya A.S."/>
            <person name="Khan M.S."/>
            <person name="Azam M.S."/>
            <person name="Haque T."/>
            <person name="Lashkar M.Z.H."/>
            <person name="Akhand A.I."/>
            <person name="Morshed G."/>
            <person name="Roy S."/>
            <person name="Uddin K.S."/>
            <person name="Rabeya T."/>
            <person name="Hossain A.S."/>
            <person name="Chowdhury A."/>
            <person name="Snigdha A.R."/>
            <person name="Mortoza M.S."/>
            <person name="Matin S.A."/>
            <person name="Hoque S.M.E."/>
            <person name="Islam M.K."/>
            <person name="Roy D.K."/>
            <person name="Haider R."/>
            <person name="Moosa M.M."/>
            <person name="Elias S.M."/>
            <person name="Hasan A.M."/>
            <person name="Jahan S."/>
            <person name="Shafiuddin M."/>
            <person name="Mahmood N."/>
            <person name="Shommy N.S."/>
        </authorList>
    </citation>
    <scope>NUCLEOTIDE SEQUENCE [LARGE SCALE GENOMIC DNA]</scope>
    <source>
        <strain evidence="3">cv. O-4</strain>
    </source>
</reference>
<dbReference type="Proteomes" id="UP000187203">
    <property type="component" value="Unassembled WGS sequence"/>
</dbReference>
<evidence type="ECO:0000256" key="1">
    <source>
        <dbReference type="SAM" id="MobiDB-lite"/>
    </source>
</evidence>
<name>A0A1R3L241_9ROSI</name>
<sequence length="216" mass="24227">MATAQVQRVFNARKVTLALSDDTTPQMLEKSLENVDGVLQLKPVQAGVVSVRYDFRKINKDQLLQDLRNQGLELTEEKENPQLKEAAAIHNEAHEIMESIEPEVESLDSLQSALANKQIAAKDTAAFASAVAALDKVKTDFKAWEENLVTVPGMEHKHEHEHEGHGEGEHHHHEHKKAPDVTPEQHVEIQKEIKKNIEQIQTELKAAKTQAEALLK</sequence>
<protein>
    <recommendedName>
        <fullName evidence="4">HMA domain-containing protein</fullName>
    </recommendedName>
</protein>
<keyword evidence="3" id="KW-1185">Reference proteome</keyword>
<dbReference type="EMBL" id="AWUE01004365">
    <property type="protein sequence ID" value="OMP13406.1"/>
    <property type="molecule type" value="Genomic_DNA"/>
</dbReference>
<accession>A0A1R3L241</accession>
<evidence type="ECO:0008006" key="4">
    <source>
        <dbReference type="Google" id="ProtNLM"/>
    </source>
</evidence>
<dbReference type="AlphaFoldDB" id="A0A1R3L241"/>
<evidence type="ECO:0000313" key="2">
    <source>
        <dbReference type="EMBL" id="OMP13406.1"/>
    </source>
</evidence>